<dbReference type="NCBIfam" id="NF001319">
    <property type="entry name" value="PRK00258.3-3"/>
    <property type="match status" value="1"/>
</dbReference>
<comment type="caution">
    <text evidence="8">The sequence shown here is derived from an EMBL/GenBank/DDBJ whole genome shotgun (WGS) entry which is preliminary data.</text>
</comment>
<evidence type="ECO:0000256" key="4">
    <source>
        <dbReference type="HAMAP-Rule" id="MF_00222"/>
    </source>
</evidence>
<feature type="domain" description="Shikimate dehydrogenase substrate binding N-terminal" evidence="6">
    <location>
        <begin position="39"/>
        <end position="126"/>
    </location>
</feature>
<keyword evidence="4" id="KW-0521">NADP</keyword>
<dbReference type="InterPro" id="IPR041121">
    <property type="entry name" value="SDH_C"/>
</dbReference>
<feature type="domain" description="SDH C-terminal" evidence="7">
    <location>
        <begin position="280"/>
        <end position="307"/>
    </location>
</feature>
<protein>
    <recommendedName>
        <fullName evidence="4">Shikimate dehydrogenase (NADP(+))</fullName>
        <shortName evidence="4">SDH</shortName>
        <ecNumber evidence="4">1.1.1.25</ecNumber>
    </recommendedName>
</protein>
<dbReference type="UniPathway" id="UPA00053">
    <property type="reaction ID" value="UER00087"/>
</dbReference>
<dbReference type="HAMAP" id="MF_00222">
    <property type="entry name" value="Shikimate_DH_AroE"/>
    <property type="match status" value="1"/>
</dbReference>
<feature type="region of interest" description="Disordered" evidence="5">
    <location>
        <begin position="202"/>
        <end position="224"/>
    </location>
</feature>
<comment type="pathway">
    <text evidence="1 4">Metabolic intermediate biosynthesis; chorismate biosynthesis; chorismate from D-erythrose 4-phosphate and phosphoenolpyruvate: step 4/7.</text>
</comment>
<dbReference type="GO" id="GO:0005829">
    <property type="term" value="C:cytosol"/>
    <property type="evidence" value="ECO:0007669"/>
    <property type="project" value="TreeGrafter"/>
</dbReference>
<dbReference type="InterPro" id="IPR013708">
    <property type="entry name" value="Shikimate_DH-bd_N"/>
</dbReference>
<dbReference type="GO" id="GO:0009423">
    <property type="term" value="P:chorismate biosynthetic process"/>
    <property type="evidence" value="ECO:0007669"/>
    <property type="project" value="UniProtKB-UniRule"/>
</dbReference>
<dbReference type="InterPro" id="IPR022893">
    <property type="entry name" value="Shikimate_DH_fam"/>
</dbReference>
<dbReference type="InterPro" id="IPR046346">
    <property type="entry name" value="Aminoacid_DH-like_N_sf"/>
</dbReference>
<dbReference type="STRING" id="1449350.OCH239_07915"/>
<dbReference type="EC" id="1.1.1.25" evidence="4"/>
<dbReference type="GO" id="GO:0009073">
    <property type="term" value="P:aromatic amino acid family biosynthetic process"/>
    <property type="evidence" value="ECO:0007669"/>
    <property type="project" value="UniProtKB-KW"/>
</dbReference>
<feature type="binding site" evidence="4">
    <location>
        <position position="287"/>
    </location>
    <ligand>
        <name>shikimate</name>
        <dbReference type="ChEBI" id="CHEBI:36208"/>
    </ligand>
</feature>
<keyword evidence="4" id="KW-0028">Amino-acid biosynthesis</keyword>
<dbReference type="Proteomes" id="UP000022447">
    <property type="component" value="Unassembled WGS sequence"/>
</dbReference>
<dbReference type="InterPro" id="IPR036291">
    <property type="entry name" value="NAD(P)-bd_dom_sf"/>
</dbReference>
<dbReference type="PATRIC" id="fig|1449350.3.peg.622"/>
<comment type="function">
    <text evidence="4">Involved in the biosynthesis of the chorismate, which leads to the biosynthesis of aromatic amino acids. Catalyzes the reversible NADPH linked reduction of 3-dehydroshikimate (DHSA) to yield shikimate (SA).</text>
</comment>
<keyword evidence="2 4" id="KW-0560">Oxidoreductase</keyword>
<feature type="binding site" evidence="4">
    <location>
        <position position="139"/>
    </location>
    <ligand>
        <name>shikimate</name>
        <dbReference type="ChEBI" id="CHEBI:36208"/>
    </ligand>
</feature>
<comment type="similarity">
    <text evidence="4">Belongs to the shikimate dehydrogenase family.</text>
</comment>
<feature type="binding site" evidence="4">
    <location>
        <position position="280"/>
    </location>
    <ligand>
        <name>NADP(+)</name>
        <dbReference type="ChEBI" id="CHEBI:58349"/>
    </ligand>
</feature>
<evidence type="ECO:0000259" key="6">
    <source>
        <dbReference type="Pfam" id="PF08501"/>
    </source>
</evidence>
<feature type="binding site" evidence="4">
    <location>
        <position position="124"/>
    </location>
    <ligand>
        <name>shikimate</name>
        <dbReference type="ChEBI" id="CHEBI:36208"/>
    </ligand>
</feature>
<evidence type="ECO:0000259" key="7">
    <source>
        <dbReference type="Pfam" id="PF18317"/>
    </source>
</evidence>
<feature type="active site" description="Proton acceptor" evidence="4">
    <location>
        <position position="103"/>
    </location>
</feature>
<dbReference type="Pfam" id="PF18317">
    <property type="entry name" value="SDH_C"/>
    <property type="match status" value="1"/>
</dbReference>
<dbReference type="GO" id="GO:0008652">
    <property type="term" value="P:amino acid biosynthetic process"/>
    <property type="evidence" value="ECO:0007669"/>
    <property type="project" value="UniProtKB-KW"/>
</dbReference>
<proteinExistence type="inferred from homology"/>
<comment type="subunit">
    <text evidence="4">Homodimer.</text>
</comment>
<feature type="binding site" evidence="4">
    <location>
        <position position="115"/>
    </location>
    <ligand>
        <name>NADP(+)</name>
        <dbReference type="ChEBI" id="CHEBI:58349"/>
    </ligand>
</feature>
<evidence type="ECO:0000256" key="2">
    <source>
        <dbReference type="ARBA" id="ARBA00023002"/>
    </source>
</evidence>
<dbReference type="GO" id="GO:0050661">
    <property type="term" value="F:NADP binding"/>
    <property type="evidence" value="ECO:0007669"/>
    <property type="project" value="TreeGrafter"/>
</dbReference>
<feature type="binding site" evidence="4">
    <location>
        <begin position="163"/>
        <end position="167"/>
    </location>
    <ligand>
        <name>NADP(+)</name>
        <dbReference type="ChEBI" id="CHEBI:58349"/>
    </ligand>
</feature>
<feature type="binding site" evidence="4">
    <location>
        <begin position="47"/>
        <end position="49"/>
    </location>
    <ligand>
        <name>shikimate</name>
        <dbReference type="ChEBI" id="CHEBI:36208"/>
    </ligand>
</feature>
<organism evidence="8 9">
    <name type="scientific">Roseivivax halodurans JCM 10272</name>
    <dbReference type="NCBI Taxonomy" id="1449350"/>
    <lineage>
        <taxon>Bacteria</taxon>
        <taxon>Pseudomonadati</taxon>
        <taxon>Pseudomonadota</taxon>
        <taxon>Alphaproteobacteria</taxon>
        <taxon>Rhodobacterales</taxon>
        <taxon>Roseobacteraceae</taxon>
        <taxon>Roseivivax</taxon>
    </lineage>
</organism>
<evidence type="ECO:0000313" key="9">
    <source>
        <dbReference type="Proteomes" id="UP000022447"/>
    </source>
</evidence>
<comment type="catalytic activity">
    <reaction evidence="4">
        <text>shikimate + NADP(+) = 3-dehydroshikimate + NADPH + H(+)</text>
        <dbReference type="Rhea" id="RHEA:17737"/>
        <dbReference type="ChEBI" id="CHEBI:15378"/>
        <dbReference type="ChEBI" id="CHEBI:16630"/>
        <dbReference type="ChEBI" id="CHEBI:36208"/>
        <dbReference type="ChEBI" id="CHEBI:57783"/>
        <dbReference type="ChEBI" id="CHEBI:58349"/>
        <dbReference type="EC" id="1.1.1.25"/>
    </reaction>
</comment>
<dbReference type="PANTHER" id="PTHR21089">
    <property type="entry name" value="SHIKIMATE DEHYDROGENASE"/>
    <property type="match status" value="1"/>
</dbReference>
<evidence type="ECO:0000256" key="5">
    <source>
        <dbReference type="SAM" id="MobiDB-lite"/>
    </source>
</evidence>
<dbReference type="GO" id="GO:0004764">
    <property type="term" value="F:shikimate 3-dehydrogenase (NADP+) activity"/>
    <property type="evidence" value="ECO:0007669"/>
    <property type="project" value="UniProtKB-UniRule"/>
</dbReference>
<evidence type="ECO:0000256" key="3">
    <source>
        <dbReference type="ARBA" id="ARBA00023141"/>
    </source>
</evidence>
<name>X7EJI6_9RHOB</name>
<gene>
    <name evidence="4" type="primary">aroE</name>
    <name evidence="8" type="ORF">OCH239_07915</name>
</gene>
<feature type="binding site" evidence="4">
    <location>
        <position position="257"/>
    </location>
    <ligand>
        <name>NADP(+)</name>
        <dbReference type="ChEBI" id="CHEBI:58349"/>
    </ligand>
</feature>
<dbReference type="NCBIfam" id="NF009201">
    <property type="entry name" value="PRK12549.1"/>
    <property type="match status" value="1"/>
</dbReference>
<dbReference type="PANTHER" id="PTHR21089:SF1">
    <property type="entry name" value="BIFUNCTIONAL 3-DEHYDROQUINATE DEHYDRATASE_SHIKIMATE DEHYDROGENASE, CHLOROPLASTIC"/>
    <property type="match status" value="1"/>
</dbReference>
<feature type="binding site" evidence="4">
    <location>
        <position position="259"/>
    </location>
    <ligand>
        <name>shikimate</name>
        <dbReference type="ChEBI" id="CHEBI:36208"/>
    </ligand>
</feature>
<dbReference type="Gene3D" id="3.40.50.720">
    <property type="entry name" value="NAD(P)-binding Rossmann-like Domain"/>
    <property type="match status" value="1"/>
</dbReference>
<dbReference type="SUPFAM" id="SSF51735">
    <property type="entry name" value="NAD(P)-binding Rossmann-fold domains"/>
    <property type="match status" value="1"/>
</dbReference>
<dbReference type="AlphaFoldDB" id="X7EJI6"/>
<dbReference type="SUPFAM" id="SSF53223">
    <property type="entry name" value="Aminoacid dehydrogenase-like, N-terminal domain"/>
    <property type="match status" value="1"/>
</dbReference>
<dbReference type="EMBL" id="JALZ01000002">
    <property type="protein sequence ID" value="ETX16077.1"/>
    <property type="molecule type" value="Genomic_DNA"/>
</dbReference>
<evidence type="ECO:0000256" key="1">
    <source>
        <dbReference type="ARBA" id="ARBA00004871"/>
    </source>
</evidence>
<sequence>MWLTVDHAVGIFGAGKLLPSRDAPVTFGTSQSETLLAGLIGRGIGLSRTPAMHMAEAEAQGLSSLYRLLDMDAPERSQLGLAGILSACEACGFDGLNVTYPYKIDVIELLDTLSDNARAVGAVNTVVLSQGRRIGHNTDLWGFAESFRRGLEGSATDHALLLGAGGAGVAVAHALADCGIARLTIVDSDRGRAERLAEQVSRNRPGVTAQATDDPGAGIRRDPPDGIVNATPMGMAKLPGMAIDAALIEPAMWVADIVYFPLETELLRVARAKGCRVLPGSGMAVFQAVRAFELFTGRAAESERMAATFEALGAEPAPHPAGR</sequence>
<accession>X7EJI6</accession>
<comment type="caution">
    <text evidence="4">Lacks conserved residue(s) required for the propagation of feature annotation.</text>
</comment>
<dbReference type="CDD" id="cd01065">
    <property type="entry name" value="NAD_bind_Shikimate_DH"/>
    <property type="match status" value="1"/>
</dbReference>
<dbReference type="eggNOG" id="COG0169">
    <property type="taxonomic scope" value="Bacteria"/>
</dbReference>
<evidence type="ECO:0000313" key="8">
    <source>
        <dbReference type="EMBL" id="ETX16077.1"/>
    </source>
</evidence>
<dbReference type="OrthoDB" id="9792692at2"/>
<dbReference type="Gene3D" id="3.40.50.10860">
    <property type="entry name" value="Leucine Dehydrogenase, chain A, domain 1"/>
    <property type="match status" value="1"/>
</dbReference>
<dbReference type="GO" id="GO:0019632">
    <property type="term" value="P:shikimate metabolic process"/>
    <property type="evidence" value="ECO:0007669"/>
    <property type="project" value="TreeGrafter"/>
</dbReference>
<keyword evidence="3 4" id="KW-0057">Aromatic amino acid biosynthesis</keyword>
<reference evidence="8 9" key="1">
    <citation type="submission" date="2014-01" db="EMBL/GenBank/DDBJ databases">
        <title>Roseivivax halodurans JCM 10272 Genome Sequencing.</title>
        <authorList>
            <person name="Lai Q."/>
            <person name="Li G."/>
            <person name="Shao Z."/>
        </authorList>
    </citation>
    <scope>NUCLEOTIDE SEQUENCE [LARGE SCALE GENOMIC DNA]</scope>
    <source>
        <strain evidence="8 9">JCM 10272</strain>
    </source>
</reference>
<keyword evidence="9" id="KW-1185">Reference proteome</keyword>
<dbReference type="Pfam" id="PF08501">
    <property type="entry name" value="Shikimate_dh_N"/>
    <property type="match status" value="1"/>
</dbReference>
<feature type="binding site" evidence="4">
    <location>
        <position position="99"/>
    </location>
    <ligand>
        <name>shikimate</name>
        <dbReference type="ChEBI" id="CHEBI:36208"/>
    </ligand>
</feature>